<sequence>MDADVDAIDIDDDEHDDNAGVFSIASDCHGEDDDTLTGLDTVLIAVHTKHTAVDKD</sequence>
<protein>
    <submittedName>
        <fullName evidence="1">Uncharacterized protein</fullName>
    </submittedName>
</protein>
<accession>A0AAV1TWZ2</accession>
<dbReference type="AlphaFoldDB" id="A0AAV1TWZ2"/>
<evidence type="ECO:0000313" key="1">
    <source>
        <dbReference type="EMBL" id="CAK7926944.1"/>
    </source>
</evidence>
<dbReference type="EMBL" id="CAKLBY020000104">
    <property type="protein sequence ID" value="CAK7926944.1"/>
    <property type="molecule type" value="Genomic_DNA"/>
</dbReference>
<proteinExistence type="predicted"/>
<dbReference type="Proteomes" id="UP001162060">
    <property type="component" value="Unassembled WGS sequence"/>
</dbReference>
<evidence type="ECO:0000313" key="2">
    <source>
        <dbReference type="Proteomes" id="UP001162060"/>
    </source>
</evidence>
<gene>
    <name evidence="1" type="ORF">PM001_LOCUS12094</name>
</gene>
<organism evidence="1 2">
    <name type="scientific">Peronospora matthiolae</name>
    <dbReference type="NCBI Taxonomy" id="2874970"/>
    <lineage>
        <taxon>Eukaryota</taxon>
        <taxon>Sar</taxon>
        <taxon>Stramenopiles</taxon>
        <taxon>Oomycota</taxon>
        <taxon>Peronosporomycetes</taxon>
        <taxon>Peronosporales</taxon>
        <taxon>Peronosporaceae</taxon>
        <taxon>Peronospora</taxon>
    </lineage>
</organism>
<comment type="caution">
    <text evidence="1">The sequence shown here is derived from an EMBL/GenBank/DDBJ whole genome shotgun (WGS) entry which is preliminary data.</text>
</comment>
<reference evidence="1" key="1">
    <citation type="submission" date="2024-01" db="EMBL/GenBank/DDBJ databases">
        <authorList>
            <person name="Webb A."/>
        </authorList>
    </citation>
    <scope>NUCLEOTIDE SEQUENCE</scope>
    <source>
        <strain evidence="1">Pm1</strain>
    </source>
</reference>
<name>A0AAV1TWZ2_9STRA</name>